<dbReference type="GeneID" id="92857773"/>
<dbReference type="PANTHER" id="PTHR48022:SF2">
    <property type="entry name" value="PLASTIDIC GLUCOSE TRANSPORTER 4"/>
    <property type="match status" value="1"/>
</dbReference>
<dbReference type="PROSITE" id="PS50850">
    <property type="entry name" value="MFS"/>
    <property type="match status" value="1"/>
</dbReference>
<dbReference type="EMBL" id="MVCE01000005">
    <property type="protein sequence ID" value="PGF32588.1"/>
    <property type="molecule type" value="Genomic_DNA"/>
</dbReference>
<organism evidence="8 9">
    <name type="scientific">Cutibacterium acnes</name>
    <name type="common">Propionibacterium acnes</name>
    <dbReference type="NCBI Taxonomy" id="1747"/>
    <lineage>
        <taxon>Bacteria</taxon>
        <taxon>Bacillati</taxon>
        <taxon>Actinomycetota</taxon>
        <taxon>Actinomycetes</taxon>
        <taxon>Propionibacteriales</taxon>
        <taxon>Propionibacteriaceae</taxon>
        <taxon>Cutibacterium</taxon>
    </lineage>
</organism>
<dbReference type="RefSeq" id="WP_002516045.1">
    <property type="nucleotide sequence ID" value="NZ_AP022844.1"/>
</dbReference>
<feature type="transmembrane region" description="Helical" evidence="6">
    <location>
        <begin position="35"/>
        <end position="60"/>
    </location>
</feature>
<dbReference type="GO" id="GO:0005351">
    <property type="term" value="F:carbohydrate:proton symporter activity"/>
    <property type="evidence" value="ECO:0007669"/>
    <property type="project" value="TreeGrafter"/>
</dbReference>
<keyword evidence="4 6" id="KW-1133">Transmembrane helix</keyword>
<comment type="similarity">
    <text evidence="2">Belongs to the major facilitator superfamily. Sugar transporter (TC 2.A.1.1) family.</text>
</comment>
<dbReference type="Pfam" id="PF00083">
    <property type="entry name" value="Sugar_tr"/>
    <property type="match status" value="1"/>
</dbReference>
<name>A0AA44QG79_CUTAC</name>
<feature type="transmembrane region" description="Helical" evidence="6">
    <location>
        <begin position="415"/>
        <end position="438"/>
    </location>
</feature>
<evidence type="ECO:0000313" key="8">
    <source>
        <dbReference type="EMBL" id="PGF32588.1"/>
    </source>
</evidence>
<accession>A0AA44QG79</accession>
<feature type="transmembrane region" description="Helical" evidence="6">
    <location>
        <begin position="298"/>
        <end position="320"/>
    </location>
</feature>
<gene>
    <name evidence="8" type="ORF">B1B09_10870</name>
</gene>
<keyword evidence="5 6" id="KW-0472">Membrane</keyword>
<evidence type="ECO:0000256" key="4">
    <source>
        <dbReference type="ARBA" id="ARBA00022989"/>
    </source>
</evidence>
<dbReference type="InterPro" id="IPR005828">
    <property type="entry name" value="MFS_sugar_transport-like"/>
</dbReference>
<feature type="transmembrane region" description="Helical" evidence="6">
    <location>
        <begin position="188"/>
        <end position="209"/>
    </location>
</feature>
<protein>
    <submittedName>
        <fullName evidence="8">MFS transporter</fullName>
    </submittedName>
</protein>
<comment type="subcellular location">
    <subcellularLocation>
        <location evidence="1">Cell membrane</location>
        <topology evidence="1">Multi-pass membrane protein</topology>
    </subcellularLocation>
</comment>
<dbReference type="AlphaFoldDB" id="A0AA44QG79"/>
<sequence length="457" mass="49034">MAANIPLTNTANLTPDTQLASAPISPESRRFLRHVTAATAFGGGLDGFDLGVISVVILHINHDLELTPAMEGLVGAASLLGIFIGAPLFGFLTDKFGRRRMFLVDIIAFIVIGVGQAFATGGVSLGILRFLLGMAIGAEYSIGAPMLSEFVPARERGSKLAFLELCWRIGFLIAVLLGYALLWSGVSWKVILATSVIPALIVLGLRIGLPESPRWLLRHGREAEAREIVEKHMGPKYFAAEQLSDESVDGKGYRKLFRKGQRRRTIFVCIFWTCIVTPYFAIFTYAPKVLESLNVKSQAGGTILSNTIGVVGAVVGLLAIDRIGRRRMLIGPFWMQTAVLLIVGLWTDAPPWVLVVGLALFALVNSYSDILTAVYPSEIFDTDIRSSGVGFGSAVSRIGAFLGTYLLPIGIGTIGVKWCMVIAAGLCVVGAVTGQTLAPETMNRPLTKTATGELSHA</sequence>
<dbReference type="InterPro" id="IPR020846">
    <property type="entry name" value="MFS_dom"/>
</dbReference>
<dbReference type="SUPFAM" id="SSF103473">
    <property type="entry name" value="MFS general substrate transporter"/>
    <property type="match status" value="1"/>
</dbReference>
<evidence type="ECO:0000256" key="3">
    <source>
        <dbReference type="ARBA" id="ARBA00022692"/>
    </source>
</evidence>
<feature type="transmembrane region" description="Helical" evidence="6">
    <location>
        <begin position="127"/>
        <end position="148"/>
    </location>
</feature>
<dbReference type="PROSITE" id="PS00216">
    <property type="entry name" value="SUGAR_TRANSPORT_1"/>
    <property type="match status" value="1"/>
</dbReference>
<dbReference type="InterPro" id="IPR005829">
    <property type="entry name" value="Sugar_transporter_CS"/>
</dbReference>
<evidence type="ECO:0000259" key="7">
    <source>
        <dbReference type="PROSITE" id="PS50850"/>
    </source>
</evidence>
<comment type="caution">
    <text evidence="8">The sequence shown here is derived from an EMBL/GenBank/DDBJ whole genome shotgun (WGS) entry which is preliminary data.</text>
</comment>
<feature type="transmembrane region" description="Helical" evidence="6">
    <location>
        <begin position="160"/>
        <end position="182"/>
    </location>
</feature>
<keyword evidence="3 6" id="KW-0812">Transmembrane</keyword>
<evidence type="ECO:0000313" key="9">
    <source>
        <dbReference type="Proteomes" id="UP000226191"/>
    </source>
</evidence>
<dbReference type="CDD" id="cd17316">
    <property type="entry name" value="MFS_SV2_like"/>
    <property type="match status" value="1"/>
</dbReference>
<dbReference type="InterPro" id="IPR050360">
    <property type="entry name" value="MFS_Sugar_Transporters"/>
</dbReference>
<dbReference type="PANTHER" id="PTHR48022">
    <property type="entry name" value="PLASTIDIC GLUCOSE TRANSPORTER 4"/>
    <property type="match status" value="1"/>
</dbReference>
<dbReference type="Gene3D" id="1.20.1250.20">
    <property type="entry name" value="MFS general substrate transporter like domains"/>
    <property type="match status" value="1"/>
</dbReference>
<evidence type="ECO:0000256" key="1">
    <source>
        <dbReference type="ARBA" id="ARBA00004651"/>
    </source>
</evidence>
<feature type="domain" description="Major facilitator superfamily (MFS) profile" evidence="7">
    <location>
        <begin position="35"/>
        <end position="442"/>
    </location>
</feature>
<dbReference type="Proteomes" id="UP000226191">
    <property type="component" value="Unassembled WGS sequence"/>
</dbReference>
<evidence type="ECO:0000256" key="5">
    <source>
        <dbReference type="ARBA" id="ARBA00023136"/>
    </source>
</evidence>
<dbReference type="InterPro" id="IPR036259">
    <property type="entry name" value="MFS_trans_sf"/>
</dbReference>
<evidence type="ECO:0000256" key="2">
    <source>
        <dbReference type="ARBA" id="ARBA00010992"/>
    </source>
</evidence>
<feature type="transmembrane region" description="Helical" evidence="6">
    <location>
        <begin position="102"/>
        <end position="121"/>
    </location>
</feature>
<reference evidence="8 9" key="1">
    <citation type="submission" date="2017-02" db="EMBL/GenBank/DDBJ databases">
        <title>Prevalence of linear plasmids in Cutibacterium acnes isolates obtained from cancerous prostatic tissue.</title>
        <authorList>
            <person name="Davidsson S."/>
            <person name="Bruggemann H."/>
        </authorList>
    </citation>
    <scope>NUCLEOTIDE SEQUENCE [LARGE SCALE GENOMIC DNA]</scope>
    <source>
        <strain evidence="8 9">11-78</strain>
    </source>
</reference>
<dbReference type="GO" id="GO:0005886">
    <property type="term" value="C:plasma membrane"/>
    <property type="evidence" value="ECO:0007669"/>
    <property type="project" value="UniProtKB-SubCell"/>
</dbReference>
<feature type="transmembrane region" description="Helical" evidence="6">
    <location>
        <begin position="72"/>
        <end position="90"/>
    </location>
</feature>
<feature type="transmembrane region" description="Helical" evidence="6">
    <location>
        <begin position="265"/>
        <end position="286"/>
    </location>
</feature>
<evidence type="ECO:0000256" key="6">
    <source>
        <dbReference type="SAM" id="Phobius"/>
    </source>
</evidence>
<proteinExistence type="inferred from homology"/>